<gene>
    <name evidence="1" type="ORF">CCAX7_46370</name>
</gene>
<reference evidence="1 2" key="1">
    <citation type="journal article" date="2019" name="Int. J. Syst. Evol. Microbiol.">
        <title>Capsulimonas corticalis gen. nov., sp. nov., an aerobic capsulated bacterium, of a novel bacterial order, Capsulimonadales ord. nov., of the class Armatimonadia of the phylum Armatimonadetes.</title>
        <authorList>
            <person name="Li J."/>
            <person name="Kudo C."/>
            <person name="Tonouchi A."/>
        </authorList>
    </citation>
    <scope>NUCLEOTIDE SEQUENCE [LARGE SCALE GENOMIC DNA]</scope>
    <source>
        <strain evidence="1 2">AX-7</strain>
    </source>
</reference>
<sequence length="112" mass="12735">MYIEWMIEPSTPYPHIMQDKSRITTIHSAGKGRISRTLEFDFDSDGWENKGHGSFCQTKEGYIFTVTATGASPSATNSVDDQFMRGEGLGVGGHRTYRLQRRSRKPIQIFPY</sequence>
<dbReference type="Proteomes" id="UP000287394">
    <property type="component" value="Chromosome"/>
</dbReference>
<accession>A0A402D4Z2</accession>
<dbReference type="AlphaFoldDB" id="A0A402D4Z2"/>
<evidence type="ECO:0000313" key="2">
    <source>
        <dbReference type="Proteomes" id="UP000287394"/>
    </source>
</evidence>
<organism evidence="1 2">
    <name type="scientific">Capsulimonas corticalis</name>
    <dbReference type="NCBI Taxonomy" id="2219043"/>
    <lineage>
        <taxon>Bacteria</taxon>
        <taxon>Bacillati</taxon>
        <taxon>Armatimonadota</taxon>
        <taxon>Armatimonadia</taxon>
        <taxon>Capsulimonadales</taxon>
        <taxon>Capsulimonadaceae</taxon>
        <taxon>Capsulimonas</taxon>
    </lineage>
</organism>
<keyword evidence="2" id="KW-1185">Reference proteome</keyword>
<dbReference type="KEGG" id="ccot:CCAX7_46370"/>
<name>A0A402D4Z2_9BACT</name>
<evidence type="ECO:0000313" key="1">
    <source>
        <dbReference type="EMBL" id="BDI32586.1"/>
    </source>
</evidence>
<proteinExistence type="predicted"/>
<protein>
    <submittedName>
        <fullName evidence="1">Uncharacterized protein</fullName>
    </submittedName>
</protein>
<dbReference type="EMBL" id="AP025739">
    <property type="protein sequence ID" value="BDI32586.1"/>
    <property type="molecule type" value="Genomic_DNA"/>
</dbReference>